<dbReference type="GO" id="GO:0009279">
    <property type="term" value="C:cell outer membrane"/>
    <property type="evidence" value="ECO:0007669"/>
    <property type="project" value="UniProtKB-SubCell"/>
</dbReference>
<comment type="caution">
    <text evidence="3">The sequence shown here is derived from an EMBL/GenBank/DDBJ whole genome shotgun (WGS) entry which is preliminary data.</text>
</comment>
<comment type="subcellular location">
    <subcellularLocation>
        <location evidence="1">Cell outer membrane</location>
    </subcellularLocation>
</comment>
<feature type="chain" id="PRO_5020575625" evidence="2">
    <location>
        <begin position="27"/>
        <end position="302"/>
    </location>
</feature>
<dbReference type="OrthoDB" id="8639774at2"/>
<evidence type="ECO:0000313" key="3">
    <source>
        <dbReference type="EMBL" id="TJZ75489.1"/>
    </source>
</evidence>
<dbReference type="SUPFAM" id="SSF56925">
    <property type="entry name" value="OMPA-like"/>
    <property type="match status" value="1"/>
</dbReference>
<dbReference type="InterPro" id="IPR025737">
    <property type="entry name" value="FApF"/>
</dbReference>
<evidence type="ECO:0000313" key="4">
    <source>
        <dbReference type="Proteomes" id="UP000310016"/>
    </source>
</evidence>
<reference evidence="3 4" key="1">
    <citation type="submission" date="2019-04" db="EMBL/GenBank/DDBJ databases">
        <title>Chitiniphilus eburnea sp. nov., a novel chitinolytic bacterium isolated from aquaculture sludge.</title>
        <authorList>
            <person name="Sheng M."/>
        </authorList>
    </citation>
    <scope>NUCLEOTIDE SEQUENCE [LARGE SCALE GENOMIC DNA]</scope>
    <source>
        <strain evidence="3 4">HX-2-15</strain>
    </source>
</reference>
<sequence length="302" mass="33203">MTFSLRPLNLGAACLASLCALPVAHADNARDWQNMPINVPVGFAYYFNIDSNTAFDTNLPIKGADTNIDAGLLRFAYAFDLGNGLVSAVQVLQPYASVDLALDQTDFHAKQAAWGDTSLVFATNIFGGKALTLEEFAKFQPETFLSGAVWVTAPTGSYDGNRTINIGANRWAFKPELAFGHPFGNSWIEVNGWLQWYTDNDNYQGGSTLSQDMKLGLEAHYSYNFTPAFWVSADVFYTWGGETQIDGTDQDNRADTWQMGVGAQLALSPKDAVSAAYINTVSKPDDAPDVQLFMLSYRRLFF</sequence>
<dbReference type="Pfam" id="PF13557">
    <property type="entry name" value="Phenol_MetA_deg"/>
    <property type="match status" value="1"/>
</dbReference>
<name>A0A4U0Q3D3_9NEIS</name>
<dbReference type="RefSeq" id="WP_136772402.1">
    <property type="nucleotide sequence ID" value="NZ_CP156074.1"/>
</dbReference>
<dbReference type="EMBL" id="SUMF01000004">
    <property type="protein sequence ID" value="TJZ75489.1"/>
    <property type="molecule type" value="Genomic_DNA"/>
</dbReference>
<evidence type="ECO:0000256" key="2">
    <source>
        <dbReference type="SAM" id="SignalP"/>
    </source>
</evidence>
<evidence type="ECO:0000256" key="1">
    <source>
        <dbReference type="ARBA" id="ARBA00004442"/>
    </source>
</evidence>
<feature type="signal peptide" evidence="2">
    <location>
        <begin position="1"/>
        <end position="26"/>
    </location>
</feature>
<keyword evidence="2" id="KW-0732">Signal</keyword>
<dbReference type="AlphaFoldDB" id="A0A4U0Q3D3"/>
<keyword evidence="4" id="KW-1185">Reference proteome</keyword>
<proteinExistence type="predicted"/>
<organism evidence="3 4">
    <name type="scientific">Chitiniphilus eburneus</name>
    <dbReference type="NCBI Taxonomy" id="2571148"/>
    <lineage>
        <taxon>Bacteria</taxon>
        <taxon>Pseudomonadati</taxon>
        <taxon>Pseudomonadota</taxon>
        <taxon>Betaproteobacteria</taxon>
        <taxon>Neisseriales</taxon>
        <taxon>Chitinibacteraceae</taxon>
        <taxon>Chitiniphilus</taxon>
    </lineage>
</organism>
<protein>
    <submittedName>
        <fullName evidence="3">Transporter</fullName>
    </submittedName>
</protein>
<accession>A0A4U0Q3D3</accession>
<dbReference type="InterPro" id="IPR011250">
    <property type="entry name" value="OMP/PagP_B-barrel"/>
</dbReference>
<dbReference type="Proteomes" id="UP000310016">
    <property type="component" value="Unassembled WGS sequence"/>
</dbReference>
<gene>
    <name evidence="3" type="ORF">FAZ21_06115</name>
</gene>